<keyword evidence="2" id="KW-0479">Metal-binding</keyword>
<keyword evidence="5" id="KW-0408">Iron</keyword>
<dbReference type="RefSeq" id="WP_289401800.1">
    <property type="nucleotide sequence ID" value="NZ_JAQIBC010000003.1"/>
</dbReference>
<dbReference type="Gene3D" id="2.60.120.620">
    <property type="entry name" value="q2cbj1_9rhob like domain"/>
    <property type="match status" value="1"/>
</dbReference>
<dbReference type="SMART" id="SM00702">
    <property type="entry name" value="P4Hc"/>
    <property type="match status" value="1"/>
</dbReference>
<comment type="caution">
    <text evidence="7">The sequence shown here is derived from an EMBL/GenBank/DDBJ whole genome shotgun (WGS) entry which is preliminary data.</text>
</comment>
<evidence type="ECO:0000256" key="3">
    <source>
        <dbReference type="ARBA" id="ARBA00022964"/>
    </source>
</evidence>
<evidence type="ECO:0000256" key="5">
    <source>
        <dbReference type="ARBA" id="ARBA00023004"/>
    </source>
</evidence>
<dbReference type="InterPro" id="IPR044862">
    <property type="entry name" value="Pro_4_hyd_alph_FE2OG_OXY"/>
</dbReference>
<dbReference type="Proteomes" id="UP001169066">
    <property type="component" value="Unassembled WGS sequence"/>
</dbReference>
<evidence type="ECO:0000313" key="8">
    <source>
        <dbReference type="Proteomes" id="UP001169066"/>
    </source>
</evidence>
<dbReference type="EMBL" id="JAQIBC010000003">
    <property type="protein sequence ID" value="MDM5263846.1"/>
    <property type="molecule type" value="Genomic_DNA"/>
</dbReference>
<dbReference type="PANTHER" id="PTHR10869">
    <property type="entry name" value="PROLYL 4-HYDROXYLASE ALPHA SUBUNIT"/>
    <property type="match status" value="1"/>
</dbReference>
<gene>
    <name evidence="7" type="ORF">PF327_06510</name>
</gene>
<evidence type="ECO:0000259" key="6">
    <source>
        <dbReference type="SMART" id="SM00702"/>
    </source>
</evidence>
<keyword evidence="4" id="KW-0560">Oxidoreductase</keyword>
<evidence type="ECO:0000256" key="2">
    <source>
        <dbReference type="ARBA" id="ARBA00022723"/>
    </source>
</evidence>
<feature type="domain" description="Prolyl 4-hydroxylase alpha subunit" evidence="6">
    <location>
        <begin position="31"/>
        <end position="238"/>
    </location>
</feature>
<reference evidence="7" key="1">
    <citation type="submission" date="2023-01" db="EMBL/GenBank/DDBJ databases">
        <title>Sulfurovum sp. XTW-4 genome assembly.</title>
        <authorList>
            <person name="Wang J."/>
        </authorList>
    </citation>
    <scope>NUCLEOTIDE SEQUENCE</scope>
    <source>
        <strain evidence="7">XTW-4</strain>
    </source>
</reference>
<sequence length="240" mass="27916">MIQISTHISCDPLFENIEIENKLLPSQYKDYPYLIIKNFFSKEACEELAFLVQEDEKTKRKAKVKKEVITGIVQADIVEEYRKTNIYKLDTFYQNYYDEQFSKYKPIIEEYFTVALTLSTDVQVLEYKKGFFYVKHADDSSEIIDKDEQTIGFKVVAPQRKLSTVLFATSHVSNADERVQSFSGGELMFNYLYDKGGEAVKIKPEAGDMIIFPSNPYFSHEVLPVEEGYRLTLVQWHDAI</sequence>
<evidence type="ECO:0000313" key="7">
    <source>
        <dbReference type="EMBL" id="MDM5263846.1"/>
    </source>
</evidence>
<keyword evidence="3" id="KW-0223">Dioxygenase</keyword>
<dbReference type="Pfam" id="PF13640">
    <property type="entry name" value="2OG-FeII_Oxy_3"/>
    <property type="match status" value="1"/>
</dbReference>
<name>A0ABT7QS43_9BACT</name>
<organism evidence="7 8">
    <name type="scientific">Sulfurovum xiamenensis</name>
    <dbReference type="NCBI Taxonomy" id="3019066"/>
    <lineage>
        <taxon>Bacteria</taxon>
        <taxon>Pseudomonadati</taxon>
        <taxon>Campylobacterota</taxon>
        <taxon>Epsilonproteobacteria</taxon>
        <taxon>Campylobacterales</taxon>
        <taxon>Sulfurovaceae</taxon>
        <taxon>Sulfurovum</taxon>
    </lineage>
</organism>
<dbReference type="InterPro" id="IPR006620">
    <property type="entry name" value="Pro_4_hyd_alph"/>
</dbReference>
<dbReference type="PANTHER" id="PTHR10869:SF238">
    <property type="entry name" value="PROLYL 4-HYDROXYLASE 6-RELATED"/>
    <property type="match status" value="1"/>
</dbReference>
<protein>
    <submittedName>
        <fullName evidence="7">2OG-Fe(II) oxygenase</fullName>
    </submittedName>
</protein>
<evidence type="ECO:0000256" key="1">
    <source>
        <dbReference type="ARBA" id="ARBA00001961"/>
    </source>
</evidence>
<accession>A0ABT7QS43</accession>
<proteinExistence type="predicted"/>
<comment type="cofactor">
    <cofactor evidence="1">
        <name>L-ascorbate</name>
        <dbReference type="ChEBI" id="CHEBI:38290"/>
    </cofactor>
</comment>
<evidence type="ECO:0000256" key="4">
    <source>
        <dbReference type="ARBA" id="ARBA00023002"/>
    </source>
</evidence>
<dbReference type="InterPro" id="IPR045054">
    <property type="entry name" value="P4HA-like"/>
</dbReference>
<keyword evidence="8" id="KW-1185">Reference proteome</keyword>